<dbReference type="AlphaFoldDB" id="A0A2J6WE25"/>
<protein>
    <submittedName>
        <fullName evidence="1">Uncharacterized protein</fullName>
    </submittedName>
</protein>
<dbReference type="Proteomes" id="UP000237040">
    <property type="component" value="Unassembled WGS sequence"/>
</dbReference>
<dbReference type="Pfam" id="PF25952">
    <property type="entry name" value="DUF7990"/>
    <property type="match status" value="1"/>
</dbReference>
<sequence>MKKILEALKLFFKGIDTAMRESALSLIEHELREEENVFALITMSMFSGLPSPPTGVILRILPYMEREIQIMVKKSSELDDVFANTLSHFDID</sequence>
<comment type="caution">
    <text evidence="1">The sequence shown here is derived from an EMBL/GenBank/DDBJ whole genome shotgun (WGS) entry which is preliminary data.</text>
</comment>
<accession>A0A2J6WE25</accession>
<reference evidence="1 2" key="1">
    <citation type="submission" date="2018-01" db="EMBL/GenBank/DDBJ databases">
        <title>Metagenomic assembled genomes from two thermal pools in the Uzon Caldera, Kamchatka, Russia.</title>
        <authorList>
            <person name="Wilkins L."/>
            <person name="Ettinger C."/>
        </authorList>
    </citation>
    <scope>NUCLEOTIDE SEQUENCE [LARGE SCALE GENOMIC DNA]</scope>
    <source>
        <strain evidence="1">ZAV-07</strain>
    </source>
</reference>
<gene>
    <name evidence="1" type="ORF">C0189_03755</name>
</gene>
<evidence type="ECO:0000313" key="2">
    <source>
        <dbReference type="Proteomes" id="UP000237040"/>
    </source>
</evidence>
<name>A0A2J6WE25_9BACT</name>
<dbReference type="InterPro" id="IPR058303">
    <property type="entry name" value="DUF7990"/>
</dbReference>
<organism evidence="1 2">
    <name type="scientific">Caldisericum exile</name>
    <dbReference type="NCBI Taxonomy" id="693075"/>
    <lineage>
        <taxon>Bacteria</taxon>
        <taxon>Pseudomonadati</taxon>
        <taxon>Caldisericota/Cryosericota group</taxon>
        <taxon>Caldisericota</taxon>
        <taxon>Caldisericia</taxon>
        <taxon>Caldisericales</taxon>
        <taxon>Caldisericaceae</taxon>
        <taxon>Caldisericum</taxon>
    </lineage>
</organism>
<evidence type="ECO:0000313" key="1">
    <source>
        <dbReference type="EMBL" id="PMP67159.1"/>
    </source>
</evidence>
<dbReference type="RefSeq" id="WP_424606739.1">
    <property type="nucleotide sequence ID" value="NZ_JBNARP010000012.1"/>
</dbReference>
<proteinExistence type="predicted"/>
<dbReference type="EMBL" id="PNIL01000055">
    <property type="protein sequence ID" value="PMP67159.1"/>
    <property type="molecule type" value="Genomic_DNA"/>
</dbReference>